<feature type="transmembrane region" description="Helical" evidence="1">
    <location>
        <begin position="146"/>
        <end position="163"/>
    </location>
</feature>
<evidence type="ECO:0008006" key="4">
    <source>
        <dbReference type="Google" id="ProtNLM"/>
    </source>
</evidence>
<gene>
    <name evidence="2" type="ORF">GCM10007414_14870</name>
</gene>
<comment type="caution">
    <text evidence="2">The sequence shown here is derived from an EMBL/GenBank/DDBJ whole genome shotgun (WGS) entry which is preliminary data.</text>
</comment>
<sequence length="247" mass="28075">MVMLSLLKILKFKARSGFLSKDCEVRHIAGEVIENSYNATLYTDHDPSTNKSKTTAFRRTVLKVRDRESGEVFIAAFSQRTEIRPGDQVRLFYYPLNNKDGTFIPFALYRHSDGYFLVDKDTKTKASMGMAGYGALGRTFSKLVRLFEYALAFFVLAYVYSFLSTYGSDVSEGFRFYEEPFKAFLWAISEHVLNIPDGSLNSGLIFAAVGTVVGVYLIEQFTDLFLPSVVTGKRVFRRFKKEVPRIA</sequence>
<evidence type="ECO:0000256" key="1">
    <source>
        <dbReference type="SAM" id="Phobius"/>
    </source>
</evidence>
<proteinExistence type="predicted"/>
<keyword evidence="1" id="KW-0472">Membrane</keyword>
<dbReference type="EMBL" id="BMDY01000007">
    <property type="protein sequence ID" value="GGB02549.1"/>
    <property type="molecule type" value="Genomic_DNA"/>
</dbReference>
<evidence type="ECO:0000313" key="3">
    <source>
        <dbReference type="Proteomes" id="UP000651977"/>
    </source>
</evidence>
<keyword evidence="3" id="KW-1185">Reference proteome</keyword>
<reference evidence="3" key="1">
    <citation type="journal article" date="2019" name="Int. J. Syst. Evol. Microbiol.">
        <title>The Global Catalogue of Microorganisms (GCM) 10K type strain sequencing project: providing services to taxonomists for standard genome sequencing and annotation.</title>
        <authorList>
            <consortium name="The Broad Institute Genomics Platform"/>
            <consortium name="The Broad Institute Genome Sequencing Center for Infectious Disease"/>
            <person name="Wu L."/>
            <person name="Ma J."/>
        </authorList>
    </citation>
    <scope>NUCLEOTIDE SEQUENCE [LARGE SCALE GENOMIC DNA]</scope>
    <source>
        <strain evidence="3">CGMCC 1.10131</strain>
    </source>
</reference>
<keyword evidence="1" id="KW-1133">Transmembrane helix</keyword>
<evidence type="ECO:0000313" key="2">
    <source>
        <dbReference type="EMBL" id="GGB02549.1"/>
    </source>
</evidence>
<protein>
    <recommendedName>
        <fullName evidence="4">DUF3592 domain-containing protein</fullName>
    </recommendedName>
</protein>
<organism evidence="2 3">
    <name type="scientific">Agarivorans gilvus</name>
    <dbReference type="NCBI Taxonomy" id="680279"/>
    <lineage>
        <taxon>Bacteria</taxon>
        <taxon>Pseudomonadati</taxon>
        <taxon>Pseudomonadota</taxon>
        <taxon>Gammaproteobacteria</taxon>
        <taxon>Alteromonadales</taxon>
        <taxon>Alteromonadaceae</taxon>
        <taxon>Agarivorans</taxon>
    </lineage>
</organism>
<name>A0ABQ1I0X3_9ALTE</name>
<keyword evidence="1" id="KW-0812">Transmembrane</keyword>
<dbReference type="Proteomes" id="UP000651977">
    <property type="component" value="Unassembled WGS sequence"/>
</dbReference>
<accession>A0ABQ1I0X3</accession>